<sequence>MASGSNCAHGAGHAVHDSVEECRFILIILKMPLLQFSQLCGFGDGVVEVTQAVYQTIRFCILTGPDMPCAILSICAGVLLRASATSVIKRL</sequence>
<proteinExistence type="predicted"/>
<reference evidence="1 2" key="1">
    <citation type="submission" date="2018-12" db="EMBL/GenBank/DDBJ databases">
        <authorList>
            <consortium name="Pathogen Informatics"/>
        </authorList>
    </citation>
    <scope>NUCLEOTIDE SEQUENCE [LARGE SCALE GENOMIC DNA]</scope>
    <source>
        <strain evidence="1 2">NCTC11075</strain>
    </source>
</reference>
<dbReference type="AlphaFoldDB" id="A0A447UVC2"/>
<gene>
    <name evidence="1" type="ORF">NCTC11075_05565</name>
</gene>
<protein>
    <submittedName>
        <fullName evidence="1">Uncharacterized protein</fullName>
    </submittedName>
</protein>
<evidence type="ECO:0000313" key="1">
    <source>
        <dbReference type="EMBL" id="VEB94638.1"/>
    </source>
</evidence>
<organism evidence="1 2">
    <name type="scientific">Citrobacter koseri</name>
    <name type="common">Citrobacter diversus</name>
    <dbReference type="NCBI Taxonomy" id="545"/>
    <lineage>
        <taxon>Bacteria</taxon>
        <taxon>Pseudomonadati</taxon>
        <taxon>Pseudomonadota</taxon>
        <taxon>Gammaproteobacteria</taxon>
        <taxon>Enterobacterales</taxon>
        <taxon>Enterobacteriaceae</taxon>
        <taxon>Citrobacter</taxon>
    </lineage>
</organism>
<accession>A0A447UVC2</accession>
<dbReference type="EMBL" id="LR134204">
    <property type="protein sequence ID" value="VEB94638.1"/>
    <property type="molecule type" value="Genomic_DNA"/>
</dbReference>
<name>A0A447UVC2_CITKO</name>
<dbReference type="Proteomes" id="UP000270272">
    <property type="component" value="Chromosome"/>
</dbReference>
<evidence type="ECO:0000313" key="2">
    <source>
        <dbReference type="Proteomes" id="UP000270272"/>
    </source>
</evidence>